<evidence type="ECO:0000313" key="2">
    <source>
        <dbReference type="EMBL" id="MBX74121.1"/>
    </source>
</evidence>
<name>A0A2P2R4K0_RHIMU</name>
<sequence>MKMSIQGKQKLQKKKLSFHSSNRSSASHATTRIRNIMRKRRLGMGLV</sequence>
<organism evidence="2">
    <name type="scientific">Rhizophora mucronata</name>
    <name type="common">Asiatic mangrove</name>
    <dbReference type="NCBI Taxonomy" id="61149"/>
    <lineage>
        <taxon>Eukaryota</taxon>
        <taxon>Viridiplantae</taxon>
        <taxon>Streptophyta</taxon>
        <taxon>Embryophyta</taxon>
        <taxon>Tracheophyta</taxon>
        <taxon>Spermatophyta</taxon>
        <taxon>Magnoliopsida</taxon>
        <taxon>eudicotyledons</taxon>
        <taxon>Gunneridae</taxon>
        <taxon>Pentapetalae</taxon>
        <taxon>rosids</taxon>
        <taxon>fabids</taxon>
        <taxon>Malpighiales</taxon>
        <taxon>Rhizophoraceae</taxon>
        <taxon>Rhizophora</taxon>
    </lineage>
</organism>
<proteinExistence type="predicted"/>
<evidence type="ECO:0000256" key="1">
    <source>
        <dbReference type="SAM" id="MobiDB-lite"/>
    </source>
</evidence>
<feature type="region of interest" description="Disordered" evidence="1">
    <location>
        <begin position="1"/>
        <end position="32"/>
    </location>
</feature>
<protein>
    <submittedName>
        <fullName evidence="2">Uncharacterized protein</fullName>
    </submittedName>
</protein>
<accession>A0A2P2R4K0</accession>
<dbReference type="AlphaFoldDB" id="A0A2P2R4K0"/>
<feature type="compositionally biased region" description="Low complexity" evidence="1">
    <location>
        <begin position="18"/>
        <end position="32"/>
    </location>
</feature>
<reference evidence="2" key="1">
    <citation type="submission" date="2018-02" db="EMBL/GenBank/DDBJ databases">
        <title>Rhizophora mucronata_Transcriptome.</title>
        <authorList>
            <person name="Meera S.P."/>
            <person name="Sreeshan A."/>
            <person name="Augustine A."/>
        </authorList>
    </citation>
    <scope>NUCLEOTIDE SEQUENCE</scope>
    <source>
        <tissue evidence="2">Leaf</tissue>
    </source>
</reference>
<dbReference type="EMBL" id="GGEC01093637">
    <property type="protein sequence ID" value="MBX74121.1"/>
    <property type="molecule type" value="Transcribed_RNA"/>
</dbReference>